<comment type="cofactor">
    <cofactor evidence="1">
        <name>FMN</name>
        <dbReference type="ChEBI" id="CHEBI:58210"/>
    </cofactor>
</comment>
<dbReference type="RefSeq" id="WP_075713908.1">
    <property type="nucleotide sequence ID" value="NZ_MJIE01000001.1"/>
</dbReference>
<dbReference type="GO" id="GO:0010181">
    <property type="term" value="F:FMN binding"/>
    <property type="evidence" value="ECO:0007669"/>
    <property type="project" value="InterPro"/>
</dbReference>
<reference evidence="5 6" key="1">
    <citation type="journal article" date="2016" name="Appl. Environ. Microbiol.">
        <title>Function and Phylogeny of Bacterial Butyryl Coenzyme A:Acetate Transferases and Their Diversity in the Proximal Colon of Swine.</title>
        <authorList>
            <person name="Trachsel J."/>
            <person name="Bayles D.O."/>
            <person name="Looft T."/>
            <person name="Levine U.Y."/>
            <person name="Allen H.K."/>
        </authorList>
    </citation>
    <scope>NUCLEOTIDE SEQUENCE [LARGE SCALE GENOMIC DNA]</scope>
    <source>
        <strain evidence="5 6">68-3-10</strain>
    </source>
</reference>
<keyword evidence="6" id="KW-1185">Reference proteome</keyword>
<dbReference type="InterPro" id="IPR012349">
    <property type="entry name" value="Split_barrel_FMN-bd"/>
</dbReference>
<dbReference type="SUPFAM" id="SSF50475">
    <property type="entry name" value="FMN-binding split barrel"/>
    <property type="match status" value="1"/>
</dbReference>
<accession>A0A1Q9JJG8</accession>
<feature type="domain" description="Flavin reductase like" evidence="4">
    <location>
        <begin position="6"/>
        <end position="151"/>
    </location>
</feature>
<dbReference type="InterPro" id="IPR002563">
    <property type="entry name" value="Flavin_Rdtase-like_dom"/>
</dbReference>
<protein>
    <submittedName>
        <fullName evidence="5">Flavin reductase</fullName>
    </submittedName>
</protein>
<dbReference type="Proteomes" id="UP000187404">
    <property type="component" value="Unassembled WGS sequence"/>
</dbReference>
<comment type="similarity">
    <text evidence="3">Belongs to the flavoredoxin family.</text>
</comment>
<dbReference type="AlphaFoldDB" id="A0A1Q9JJG8"/>
<evidence type="ECO:0000259" key="4">
    <source>
        <dbReference type="SMART" id="SM00903"/>
    </source>
</evidence>
<dbReference type="PANTHER" id="PTHR43567:SF1">
    <property type="entry name" value="FLAVOREDOXIN"/>
    <property type="match status" value="1"/>
</dbReference>
<dbReference type="STRING" id="1261640.BHK98_09945"/>
<dbReference type="PANTHER" id="PTHR43567">
    <property type="entry name" value="FLAVOREDOXIN-RELATED-RELATED"/>
    <property type="match status" value="1"/>
</dbReference>
<dbReference type="InterPro" id="IPR052174">
    <property type="entry name" value="Flavoredoxin"/>
</dbReference>
<evidence type="ECO:0000313" key="5">
    <source>
        <dbReference type="EMBL" id="OLR56359.1"/>
    </source>
</evidence>
<dbReference type="Gene3D" id="2.30.110.10">
    <property type="entry name" value="Electron Transport, Fmn-binding Protein, Chain A"/>
    <property type="match status" value="1"/>
</dbReference>
<evidence type="ECO:0000313" key="6">
    <source>
        <dbReference type="Proteomes" id="UP000187404"/>
    </source>
</evidence>
<evidence type="ECO:0000256" key="1">
    <source>
        <dbReference type="ARBA" id="ARBA00001917"/>
    </source>
</evidence>
<evidence type="ECO:0000256" key="3">
    <source>
        <dbReference type="ARBA" id="ARBA00038054"/>
    </source>
</evidence>
<dbReference type="Pfam" id="PF01613">
    <property type="entry name" value="Flavin_Reduct"/>
    <property type="match status" value="1"/>
</dbReference>
<dbReference type="GO" id="GO:0016646">
    <property type="term" value="F:oxidoreductase activity, acting on the CH-NH group of donors, NAD or NADP as acceptor"/>
    <property type="evidence" value="ECO:0007669"/>
    <property type="project" value="UniProtKB-ARBA"/>
</dbReference>
<sequence>MKPGTMLSPVPAVLVSCASDGKQNLITIAWTGIVNSEPPMTYISVRKSRYSHELIRRSGEFVINLATESIAEKVDFCGVRSGRDVDKFAECGFTPVPSDRISAPLVTESPVNLECVVRDVIEYPSHDMFVAEIVCVHGDKTLFDETGRFCLDEAGLIAYSHGEYFGLKHRPLGRFGYSVMKPKTRRRIRREQRASRKRR</sequence>
<evidence type="ECO:0000256" key="2">
    <source>
        <dbReference type="ARBA" id="ARBA00022630"/>
    </source>
</evidence>
<dbReference type="SMART" id="SM00903">
    <property type="entry name" value="Flavin_Reduct"/>
    <property type="match status" value="1"/>
</dbReference>
<name>A0A1Q9JJG8_9FIRM</name>
<dbReference type="PROSITE" id="PS51257">
    <property type="entry name" value="PROKAR_LIPOPROTEIN"/>
    <property type="match status" value="1"/>
</dbReference>
<gene>
    <name evidence="5" type="ORF">BHK98_09945</name>
</gene>
<organism evidence="5 6">
    <name type="scientific">Hornefia porci</name>
    <dbReference type="NCBI Taxonomy" id="2652292"/>
    <lineage>
        <taxon>Bacteria</taxon>
        <taxon>Bacillati</taxon>
        <taxon>Bacillota</taxon>
        <taxon>Clostridia</taxon>
        <taxon>Peptostreptococcales</taxon>
        <taxon>Anaerovoracaceae</taxon>
        <taxon>Hornefia</taxon>
    </lineage>
</organism>
<dbReference type="OrthoDB" id="9794638at2"/>
<proteinExistence type="inferred from homology"/>
<dbReference type="EMBL" id="MJIE01000001">
    <property type="protein sequence ID" value="OLR56359.1"/>
    <property type="molecule type" value="Genomic_DNA"/>
</dbReference>
<comment type="caution">
    <text evidence="5">The sequence shown here is derived from an EMBL/GenBank/DDBJ whole genome shotgun (WGS) entry which is preliminary data.</text>
</comment>
<keyword evidence="2" id="KW-0285">Flavoprotein</keyword>